<gene>
    <name evidence="11" type="ORF">OFUS_LOCUS6526</name>
</gene>
<evidence type="ECO:0000256" key="7">
    <source>
        <dbReference type="ARBA" id="ARBA00023157"/>
    </source>
</evidence>
<keyword evidence="7 8" id="KW-1015">Disulfide bond</keyword>
<evidence type="ECO:0000256" key="3">
    <source>
        <dbReference type="ARBA" id="ARBA00022692"/>
    </source>
</evidence>
<proteinExistence type="predicted"/>
<dbReference type="OrthoDB" id="10062665at2759"/>
<evidence type="ECO:0000256" key="1">
    <source>
        <dbReference type="ARBA" id="ARBA00004167"/>
    </source>
</evidence>
<evidence type="ECO:0000256" key="4">
    <source>
        <dbReference type="ARBA" id="ARBA00022737"/>
    </source>
</evidence>
<evidence type="ECO:0000256" key="6">
    <source>
        <dbReference type="ARBA" id="ARBA00023136"/>
    </source>
</evidence>
<protein>
    <submittedName>
        <fullName evidence="11">Uncharacterized protein</fullName>
    </submittedName>
</protein>
<dbReference type="Gene3D" id="2.40.128.620">
    <property type="match status" value="1"/>
</dbReference>
<dbReference type="GO" id="GO:0016192">
    <property type="term" value="P:vesicle-mediated transport"/>
    <property type="evidence" value="ECO:0007669"/>
    <property type="project" value="UniProtKB-ARBA"/>
</dbReference>
<dbReference type="AlphaFoldDB" id="A0A8J1TUC0"/>
<dbReference type="PANTHER" id="PTHR24270:SF62">
    <property type="entry name" value="LOW-DENSITY LIPOPROTEIN RECEPTOR-RELATED PROTEIN 2"/>
    <property type="match status" value="1"/>
</dbReference>
<evidence type="ECO:0000256" key="9">
    <source>
        <dbReference type="SAM" id="MobiDB-lite"/>
    </source>
</evidence>
<evidence type="ECO:0000256" key="10">
    <source>
        <dbReference type="SAM" id="Phobius"/>
    </source>
</evidence>
<dbReference type="Gene3D" id="4.10.400.10">
    <property type="entry name" value="Low-density Lipoprotein Receptor"/>
    <property type="match status" value="2"/>
</dbReference>
<sequence length="796" mass="88515">MESLTNVISIFTIVGLITFGPRLSISNDASTYDMSEYCGKVLQIPEDGRIFMYTNEQFMCPYICRTILKAEENRVIELHVLNISMDMFGSVCQHELDVHLQVESSDVIDLPEQDAPGFIADSASQSIRLCGSQTPPLLWSVGQFVMLEVSCSAIWTKGSGFLIEFRQVHLDHIMSIVGENCTNQTNMFPCENGNCIPDTMICNGVDNCKDASDESFKTCQMSERCTLPDWYCCAGEGEETYIESSKLCDGYIDCEDGSDEDSFHAGCNDTDLPLCTRRSHFRCKNGACVDGQSLCNNITFCNDGSDENLDAMEDIICTSTGCRPGYSACYDGKTCIRSYSLCDGVEDCPDRSDEDVERCKTTRTENAFHFIIGLIITGTGIIVICIILACCCCKSSNCLRCHKTQTPDTEETQTSLPEEEIAANLPRLPRYDEPVSAQNMPPSYDNIAFNNGQTQSDTYTEIVLRVRTHSNGQGNSTDVNAVVRTDSGLPGGEMDSNMDCRVRNCPPPMYNRVYDDNVNEQGAANGNNEHIELPPPYQHNQTLDEHIPLDSTTNESRSENIQCHTSYDSNDNGNVSYDNRGSHRNDVSFTDQAETLRQLILQRMNRPITTIPLSRRDDTVDEEESYNDILEDIGVDFTPEASSSPKPCDRNPINSNESNIAETSDISLMCGATQNETIESREIMITSNHGDANFNGSYITLGSSTIDESTDYEGHESSSNHNPSIAPKRQRSILKRPATEDDRDSYYDDKQTADVHDGLLTDDQAAEVLEVPMTDNSLQRHLSLDSPFNCFEVGRF</sequence>
<keyword evidence="6 10" id="KW-0472">Membrane</keyword>
<dbReference type="PROSITE" id="PS50068">
    <property type="entry name" value="LDLRA_2"/>
    <property type="match status" value="4"/>
</dbReference>
<comment type="subcellular location">
    <subcellularLocation>
        <location evidence="2">Endomembrane system</location>
    </subcellularLocation>
    <subcellularLocation>
        <location evidence="1">Membrane</location>
        <topology evidence="1">Single-pass membrane protein</topology>
    </subcellularLocation>
</comment>
<feature type="transmembrane region" description="Helical" evidence="10">
    <location>
        <begin position="6"/>
        <end position="25"/>
    </location>
</feature>
<keyword evidence="3 10" id="KW-0812">Transmembrane</keyword>
<dbReference type="CDD" id="cd00112">
    <property type="entry name" value="LDLa"/>
    <property type="match status" value="4"/>
</dbReference>
<evidence type="ECO:0000256" key="2">
    <source>
        <dbReference type="ARBA" id="ARBA00004308"/>
    </source>
</evidence>
<dbReference type="PROSITE" id="PS01209">
    <property type="entry name" value="LDLRA_1"/>
    <property type="match status" value="2"/>
</dbReference>
<feature type="region of interest" description="Disordered" evidence="9">
    <location>
        <begin position="549"/>
        <end position="574"/>
    </location>
</feature>
<dbReference type="InterPro" id="IPR050685">
    <property type="entry name" value="LDLR"/>
</dbReference>
<comment type="caution">
    <text evidence="11">The sequence shown here is derived from an EMBL/GenBank/DDBJ whole genome shotgun (WGS) entry which is preliminary data.</text>
</comment>
<feature type="compositionally biased region" description="Polar residues" evidence="9">
    <location>
        <begin position="550"/>
        <end position="574"/>
    </location>
</feature>
<reference evidence="11" key="1">
    <citation type="submission" date="2022-03" db="EMBL/GenBank/DDBJ databases">
        <authorList>
            <person name="Martin C."/>
        </authorList>
    </citation>
    <scope>NUCLEOTIDE SEQUENCE</scope>
</reference>
<evidence type="ECO:0000256" key="5">
    <source>
        <dbReference type="ARBA" id="ARBA00022989"/>
    </source>
</evidence>
<feature type="compositionally biased region" description="Basic and acidic residues" evidence="9">
    <location>
        <begin position="737"/>
        <end position="748"/>
    </location>
</feature>
<feature type="region of interest" description="Disordered" evidence="9">
    <location>
        <begin position="637"/>
        <end position="660"/>
    </location>
</feature>
<dbReference type="GO" id="GO:0012505">
    <property type="term" value="C:endomembrane system"/>
    <property type="evidence" value="ECO:0007669"/>
    <property type="project" value="UniProtKB-SubCell"/>
</dbReference>
<evidence type="ECO:0000256" key="8">
    <source>
        <dbReference type="PROSITE-ProRule" id="PRU00124"/>
    </source>
</evidence>
<feature type="disulfide bond" evidence="8">
    <location>
        <begin position="190"/>
        <end position="208"/>
    </location>
</feature>
<dbReference type="PRINTS" id="PR00261">
    <property type="entry name" value="LDLRECEPTOR"/>
</dbReference>
<keyword evidence="4" id="KW-0677">Repeat</keyword>
<dbReference type="InterPro" id="IPR036055">
    <property type="entry name" value="LDL_receptor-like_sf"/>
</dbReference>
<evidence type="ECO:0000313" key="12">
    <source>
        <dbReference type="Proteomes" id="UP000749559"/>
    </source>
</evidence>
<dbReference type="Proteomes" id="UP000749559">
    <property type="component" value="Unassembled WGS sequence"/>
</dbReference>
<dbReference type="GO" id="GO:0005886">
    <property type="term" value="C:plasma membrane"/>
    <property type="evidence" value="ECO:0007669"/>
    <property type="project" value="TreeGrafter"/>
</dbReference>
<accession>A0A8J1TUC0</accession>
<keyword evidence="5 10" id="KW-1133">Transmembrane helix</keyword>
<feature type="disulfide bond" evidence="8">
    <location>
        <begin position="283"/>
        <end position="301"/>
    </location>
</feature>
<feature type="transmembrane region" description="Helical" evidence="10">
    <location>
        <begin position="367"/>
        <end position="389"/>
    </location>
</feature>
<dbReference type="Pfam" id="PF00057">
    <property type="entry name" value="Ldl_recept_a"/>
    <property type="match status" value="3"/>
</dbReference>
<dbReference type="SUPFAM" id="SSF57424">
    <property type="entry name" value="LDL receptor-like module"/>
    <property type="match status" value="4"/>
</dbReference>
<dbReference type="EMBL" id="CAIIXF020000003">
    <property type="protein sequence ID" value="CAH1779750.1"/>
    <property type="molecule type" value="Genomic_DNA"/>
</dbReference>
<dbReference type="PANTHER" id="PTHR24270">
    <property type="entry name" value="LOW-DENSITY LIPOPROTEIN RECEPTOR-RELATED"/>
    <property type="match status" value="1"/>
</dbReference>
<dbReference type="SMART" id="SM00192">
    <property type="entry name" value="LDLa"/>
    <property type="match status" value="4"/>
</dbReference>
<comment type="caution">
    <text evidence="8">Lacks conserved residue(s) required for the propagation of feature annotation.</text>
</comment>
<feature type="region of interest" description="Disordered" evidence="9">
    <location>
        <begin position="709"/>
        <end position="748"/>
    </location>
</feature>
<dbReference type="InterPro" id="IPR002172">
    <property type="entry name" value="LDrepeatLR_classA_rpt"/>
</dbReference>
<dbReference type="InterPro" id="IPR023415">
    <property type="entry name" value="LDLR_class-A_CS"/>
</dbReference>
<evidence type="ECO:0000313" key="11">
    <source>
        <dbReference type="EMBL" id="CAH1779750.1"/>
    </source>
</evidence>
<name>A0A8J1TUC0_OWEFU</name>
<keyword evidence="12" id="KW-1185">Reference proteome</keyword>
<organism evidence="11 12">
    <name type="scientific">Owenia fusiformis</name>
    <name type="common">Polychaete worm</name>
    <dbReference type="NCBI Taxonomy" id="6347"/>
    <lineage>
        <taxon>Eukaryota</taxon>
        <taxon>Metazoa</taxon>
        <taxon>Spiralia</taxon>
        <taxon>Lophotrochozoa</taxon>
        <taxon>Annelida</taxon>
        <taxon>Polychaeta</taxon>
        <taxon>Sedentaria</taxon>
        <taxon>Canalipalpata</taxon>
        <taxon>Sabellida</taxon>
        <taxon>Oweniida</taxon>
        <taxon>Oweniidae</taxon>
        <taxon>Owenia</taxon>
    </lineage>
</organism>